<evidence type="ECO:0000313" key="3">
    <source>
        <dbReference type="EMBL" id="MEC4295818.1"/>
    </source>
</evidence>
<organism evidence="3 4">
    <name type="scientific">Adlercreutzia shanghongiae</name>
    <dbReference type="NCBI Taxonomy" id="3111773"/>
    <lineage>
        <taxon>Bacteria</taxon>
        <taxon>Bacillati</taxon>
        <taxon>Actinomycetota</taxon>
        <taxon>Coriobacteriia</taxon>
        <taxon>Eggerthellales</taxon>
        <taxon>Eggerthellaceae</taxon>
        <taxon>Adlercreutzia</taxon>
    </lineage>
</organism>
<keyword evidence="4" id="KW-1185">Reference proteome</keyword>
<feature type="region of interest" description="Disordered" evidence="1">
    <location>
        <begin position="118"/>
        <end position="138"/>
    </location>
</feature>
<evidence type="ECO:0000256" key="1">
    <source>
        <dbReference type="SAM" id="MobiDB-lite"/>
    </source>
</evidence>
<dbReference type="Proteomes" id="UP001343724">
    <property type="component" value="Unassembled WGS sequence"/>
</dbReference>
<dbReference type="InterPro" id="IPR028974">
    <property type="entry name" value="TSP_type-3_rpt"/>
</dbReference>
<dbReference type="RefSeq" id="WP_326441533.1">
    <property type="nucleotide sequence ID" value="NZ_JAYMFH010000018.1"/>
</dbReference>
<proteinExistence type="predicted"/>
<keyword evidence="2" id="KW-0732">Signal</keyword>
<protein>
    <recommendedName>
        <fullName evidence="5">Thrombospondin</fullName>
    </recommendedName>
</protein>
<evidence type="ECO:0000313" key="4">
    <source>
        <dbReference type="Proteomes" id="UP001343724"/>
    </source>
</evidence>
<dbReference type="Gene3D" id="4.10.1080.10">
    <property type="entry name" value="TSP type-3 repeat"/>
    <property type="match status" value="1"/>
</dbReference>
<evidence type="ECO:0008006" key="5">
    <source>
        <dbReference type="Google" id="ProtNLM"/>
    </source>
</evidence>
<evidence type="ECO:0000256" key="2">
    <source>
        <dbReference type="SAM" id="SignalP"/>
    </source>
</evidence>
<sequence length="138" mass="14216">MKKSTFVIVVALVVALCVPAVAFAALMPSPSRVAERAACPAYAVQRDAVQSEEAIGGQSPRGYHHPEGHRGVCGGYVDADNDGICDNCDATASSCPGFVDEDGDGVCDNYGEGCPRGQGQGGQNGGRAHHGQGHGCWR</sequence>
<reference evidence="3 4" key="1">
    <citation type="submission" date="2024-01" db="EMBL/GenBank/DDBJ databases">
        <title>novel species in genus Adlercreutzia.</title>
        <authorList>
            <person name="Liu X."/>
        </authorList>
    </citation>
    <scope>NUCLEOTIDE SEQUENCE [LARGE SCALE GENOMIC DNA]</scope>
    <source>
        <strain evidence="3 4">R22</strain>
    </source>
</reference>
<feature type="compositionally biased region" description="Basic residues" evidence="1">
    <location>
        <begin position="127"/>
        <end position="138"/>
    </location>
</feature>
<accession>A0ABU6J148</accession>
<feature type="chain" id="PRO_5047495583" description="Thrombospondin" evidence="2">
    <location>
        <begin position="25"/>
        <end position="138"/>
    </location>
</feature>
<name>A0ABU6J148_9ACTN</name>
<dbReference type="EMBL" id="JAYMFH010000018">
    <property type="protein sequence ID" value="MEC4295818.1"/>
    <property type="molecule type" value="Genomic_DNA"/>
</dbReference>
<feature type="signal peptide" evidence="2">
    <location>
        <begin position="1"/>
        <end position="24"/>
    </location>
</feature>
<comment type="caution">
    <text evidence="3">The sequence shown here is derived from an EMBL/GenBank/DDBJ whole genome shotgun (WGS) entry which is preliminary data.</text>
</comment>
<gene>
    <name evidence="3" type="ORF">VJ920_10935</name>
</gene>